<evidence type="ECO:0000256" key="1">
    <source>
        <dbReference type="SAM" id="MobiDB-lite"/>
    </source>
</evidence>
<reference evidence="2" key="1">
    <citation type="submission" date="2021-01" db="EMBL/GenBank/DDBJ databases">
        <authorList>
            <person name="Corre E."/>
            <person name="Pelletier E."/>
            <person name="Niang G."/>
            <person name="Scheremetjew M."/>
            <person name="Finn R."/>
            <person name="Kale V."/>
            <person name="Holt S."/>
            <person name="Cochrane G."/>
            <person name="Meng A."/>
            <person name="Brown T."/>
            <person name="Cohen L."/>
        </authorList>
    </citation>
    <scope>NUCLEOTIDE SEQUENCE</scope>
    <source>
        <strain evidence="2">CCMP281</strain>
    </source>
</reference>
<name>A0A7S3BQY2_9EUKA</name>
<dbReference type="AlphaFoldDB" id="A0A7S3BQY2"/>
<gene>
    <name evidence="2" type="ORF">HERI1096_LOCUS34316</name>
</gene>
<feature type="region of interest" description="Disordered" evidence="1">
    <location>
        <begin position="83"/>
        <end position="113"/>
    </location>
</feature>
<dbReference type="EMBL" id="HBHX01062080">
    <property type="protein sequence ID" value="CAE0142421.1"/>
    <property type="molecule type" value="Transcribed_RNA"/>
</dbReference>
<feature type="region of interest" description="Disordered" evidence="1">
    <location>
        <begin position="1"/>
        <end position="21"/>
    </location>
</feature>
<protein>
    <submittedName>
        <fullName evidence="2">Uncharacterized protein</fullName>
    </submittedName>
</protein>
<proteinExistence type="predicted"/>
<organism evidence="2">
    <name type="scientific">Haptolina ericina</name>
    <dbReference type="NCBI Taxonomy" id="156174"/>
    <lineage>
        <taxon>Eukaryota</taxon>
        <taxon>Haptista</taxon>
        <taxon>Haptophyta</taxon>
        <taxon>Prymnesiophyceae</taxon>
        <taxon>Prymnesiales</taxon>
        <taxon>Prymnesiaceae</taxon>
        <taxon>Haptolina</taxon>
    </lineage>
</organism>
<accession>A0A7S3BQY2</accession>
<sequence length="113" mass="11819">MGHENAAAIRSTKQDPETTVVPLDSLLKNGGGDFYAVLYNGERGNANAEEDLLDDIIDSGGVGCPEHVLGRACGVIVLSLGGKNQAPPIEPEGVETEDRVDLHQATSPPAPRC</sequence>
<evidence type="ECO:0000313" key="2">
    <source>
        <dbReference type="EMBL" id="CAE0142421.1"/>
    </source>
</evidence>